<accession>A0A388JT68</accession>
<feature type="compositionally biased region" description="Basic and acidic residues" evidence="2">
    <location>
        <begin position="1"/>
        <end position="43"/>
    </location>
</feature>
<comment type="caution">
    <text evidence="3">The sequence shown here is derived from an EMBL/GenBank/DDBJ whole genome shotgun (WGS) entry which is preliminary data.</text>
</comment>
<name>A0A388JT68_CHABU</name>
<reference evidence="3 4" key="1">
    <citation type="journal article" date="2018" name="Cell">
        <title>The Chara Genome: Secondary Complexity and Implications for Plant Terrestrialization.</title>
        <authorList>
            <person name="Nishiyama T."/>
            <person name="Sakayama H."/>
            <person name="Vries J.D."/>
            <person name="Buschmann H."/>
            <person name="Saint-Marcoux D."/>
            <person name="Ullrich K.K."/>
            <person name="Haas F.B."/>
            <person name="Vanderstraeten L."/>
            <person name="Becker D."/>
            <person name="Lang D."/>
            <person name="Vosolsobe S."/>
            <person name="Rombauts S."/>
            <person name="Wilhelmsson P.K.I."/>
            <person name="Janitza P."/>
            <person name="Kern R."/>
            <person name="Heyl A."/>
            <person name="Rumpler F."/>
            <person name="Villalobos L.I.A.C."/>
            <person name="Clay J.M."/>
            <person name="Skokan R."/>
            <person name="Toyoda A."/>
            <person name="Suzuki Y."/>
            <person name="Kagoshima H."/>
            <person name="Schijlen E."/>
            <person name="Tajeshwar N."/>
            <person name="Catarino B."/>
            <person name="Hetherington A.J."/>
            <person name="Saltykova A."/>
            <person name="Bonnot C."/>
            <person name="Breuninger H."/>
            <person name="Symeonidi A."/>
            <person name="Radhakrishnan G.V."/>
            <person name="Van Nieuwerburgh F."/>
            <person name="Deforce D."/>
            <person name="Chang C."/>
            <person name="Karol K.G."/>
            <person name="Hedrich R."/>
            <person name="Ulvskov P."/>
            <person name="Glockner G."/>
            <person name="Delwiche C.F."/>
            <person name="Petrasek J."/>
            <person name="Van de Peer Y."/>
            <person name="Friml J."/>
            <person name="Beilby M."/>
            <person name="Dolan L."/>
            <person name="Kohara Y."/>
            <person name="Sugano S."/>
            <person name="Fujiyama A."/>
            <person name="Delaux P.-M."/>
            <person name="Quint M."/>
            <person name="TheiBen G."/>
            <person name="Hagemann M."/>
            <person name="Harholt J."/>
            <person name="Dunand C."/>
            <person name="Zachgo S."/>
            <person name="Langdale J."/>
            <person name="Maumus F."/>
            <person name="Straeten D.V.D."/>
            <person name="Gould S.B."/>
            <person name="Rensing S.A."/>
        </authorList>
    </citation>
    <scope>NUCLEOTIDE SEQUENCE [LARGE SCALE GENOMIC DNA]</scope>
    <source>
        <strain evidence="3 4">S276</strain>
    </source>
</reference>
<feature type="region of interest" description="Disordered" evidence="2">
    <location>
        <begin position="1"/>
        <end position="44"/>
    </location>
</feature>
<organism evidence="3 4">
    <name type="scientific">Chara braunii</name>
    <name type="common">Braun's stonewort</name>
    <dbReference type="NCBI Taxonomy" id="69332"/>
    <lineage>
        <taxon>Eukaryota</taxon>
        <taxon>Viridiplantae</taxon>
        <taxon>Streptophyta</taxon>
        <taxon>Charophyceae</taxon>
        <taxon>Charales</taxon>
        <taxon>Characeae</taxon>
        <taxon>Chara</taxon>
    </lineage>
</organism>
<dbReference type="Gramene" id="GBG60996">
    <property type="protein sequence ID" value="GBG60996"/>
    <property type="gene ID" value="CBR_g18592"/>
</dbReference>
<proteinExistence type="predicted"/>
<dbReference type="EMBL" id="BFEA01000016">
    <property type="protein sequence ID" value="GBG60996.1"/>
    <property type="molecule type" value="Genomic_DNA"/>
</dbReference>
<dbReference type="AlphaFoldDB" id="A0A388JT68"/>
<dbReference type="Proteomes" id="UP000265515">
    <property type="component" value="Unassembled WGS sequence"/>
</dbReference>
<evidence type="ECO:0000313" key="4">
    <source>
        <dbReference type="Proteomes" id="UP000265515"/>
    </source>
</evidence>
<evidence type="ECO:0000256" key="2">
    <source>
        <dbReference type="SAM" id="MobiDB-lite"/>
    </source>
</evidence>
<feature type="coiled-coil region" evidence="1">
    <location>
        <begin position="65"/>
        <end position="137"/>
    </location>
</feature>
<evidence type="ECO:0000256" key="1">
    <source>
        <dbReference type="SAM" id="Coils"/>
    </source>
</evidence>
<evidence type="ECO:0000313" key="3">
    <source>
        <dbReference type="EMBL" id="GBG60996.1"/>
    </source>
</evidence>
<sequence length="180" mass="21607">MKVRYDAEEERERTRKEEEERNKRKREEEEWRARDKKEREDFQKQLGESMNTRFDVLCEALLGKKKEGSDEFEKLKRQIDKLEKLQSGFVPVMNECVSVDMTARRLHEQEEEQRKACEESERRIVILEEEVVLLRRLNEQKTSEAATWKQEALRPGNKRGAVIVEETPNQHVVFSHVVRH</sequence>
<keyword evidence="4" id="KW-1185">Reference proteome</keyword>
<protein>
    <submittedName>
        <fullName evidence="3">Uncharacterized protein</fullName>
    </submittedName>
</protein>
<keyword evidence="1" id="KW-0175">Coiled coil</keyword>
<gene>
    <name evidence="3" type="ORF">CBR_g18592</name>
</gene>